<dbReference type="GO" id="GO:0016763">
    <property type="term" value="F:pentosyltransferase activity"/>
    <property type="evidence" value="ECO:0007669"/>
    <property type="project" value="TreeGrafter"/>
</dbReference>
<comment type="subcellular location">
    <subcellularLocation>
        <location evidence="1">Cell membrane</location>
        <topology evidence="1">Multi-pass membrane protein</topology>
    </subcellularLocation>
</comment>
<name>A0A1I2D8Q0_9BACT</name>
<dbReference type="OrthoDB" id="5483551at2"/>
<feature type="transmembrane region" description="Helical" evidence="8">
    <location>
        <begin position="428"/>
        <end position="444"/>
    </location>
</feature>
<dbReference type="AlphaFoldDB" id="A0A1I2D8Q0"/>
<gene>
    <name evidence="9" type="ORF">SAMN02745121_05460</name>
</gene>
<sequence>MGQPPERRLLWILIGLALLSRLVWVLWVHPPGEYLYSDMRLYAERAVALADKGIPPPTRTLAWQAYGTHMLLAAPLRLFGTQPPMLSGALLWGLLGAAAVPLTYLLACRVLRERWQARTAGIAALLWFPNLSTTGFFLSETPFLCAQLLSLYWLVVCFQEGRRAWPAGLASAAAFMLRPQAAVFYVFVLLVWLVNVRRLKHIKWHHIVGVGTPLVLALGFSLWRFHYHTGYWGGIAENANMNLTAGRCHNINTQAYRTERERAAAERKDDQTNGRRVTLPGFRTLKNWVPEWSPLALRPALKGDSIRFVGYIGDPFIHKDIRAKCYAATGLLEQVRYSFVNMMLQWFIAGQWPETSKGHARTLVVAEVYRYFFNTVVLLPSLVGIGLALRGVRRDPALAVLAVCLVGAMIIAAIFFGDPRLRTPYDPVSIILALYAAAVARPAWRAWRARRAGSTPAQPA</sequence>
<dbReference type="PANTHER" id="PTHR33908">
    <property type="entry name" value="MANNOSYLTRANSFERASE YKCB-RELATED"/>
    <property type="match status" value="1"/>
</dbReference>
<dbReference type="GO" id="GO:0005886">
    <property type="term" value="C:plasma membrane"/>
    <property type="evidence" value="ECO:0007669"/>
    <property type="project" value="UniProtKB-SubCell"/>
</dbReference>
<evidence type="ECO:0000256" key="5">
    <source>
        <dbReference type="ARBA" id="ARBA00022692"/>
    </source>
</evidence>
<dbReference type="STRING" id="54.SAMN02745121_05460"/>
<dbReference type="Proteomes" id="UP000199400">
    <property type="component" value="Unassembled WGS sequence"/>
</dbReference>
<keyword evidence="2" id="KW-1003">Cell membrane</keyword>
<keyword evidence="4 9" id="KW-0808">Transferase</keyword>
<feature type="transmembrane region" description="Helical" evidence="8">
    <location>
        <begin position="9"/>
        <end position="29"/>
    </location>
</feature>
<evidence type="ECO:0000256" key="2">
    <source>
        <dbReference type="ARBA" id="ARBA00022475"/>
    </source>
</evidence>
<reference evidence="10" key="1">
    <citation type="submission" date="2016-10" db="EMBL/GenBank/DDBJ databases">
        <authorList>
            <person name="Varghese N."/>
            <person name="Submissions S."/>
        </authorList>
    </citation>
    <scope>NUCLEOTIDE SEQUENCE [LARGE SCALE GENOMIC DNA]</scope>
    <source>
        <strain evidence="10">ATCC 25963</strain>
    </source>
</reference>
<feature type="transmembrane region" description="Helical" evidence="8">
    <location>
        <begin position="396"/>
        <end position="416"/>
    </location>
</feature>
<keyword evidence="10" id="KW-1185">Reference proteome</keyword>
<keyword evidence="7 8" id="KW-0472">Membrane</keyword>
<dbReference type="GO" id="GO:0009103">
    <property type="term" value="P:lipopolysaccharide biosynthetic process"/>
    <property type="evidence" value="ECO:0007669"/>
    <property type="project" value="UniProtKB-ARBA"/>
</dbReference>
<accession>A0A1I2D8Q0</accession>
<evidence type="ECO:0000256" key="3">
    <source>
        <dbReference type="ARBA" id="ARBA00022676"/>
    </source>
</evidence>
<evidence type="ECO:0000256" key="7">
    <source>
        <dbReference type="ARBA" id="ARBA00023136"/>
    </source>
</evidence>
<feature type="transmembrane region" description="Helical" evidence="8">
    <location>
        <begin position="206"/>
        <end position="225"/>
    </location>
</feature>
<keyword evidence="3 9" id="KW-0328">Glycosyltransferase</keyword>
<evidence type="ECO:0000256" key="6">
    <source>
        <dbReference type="ARBA" id="ARBA00022989"/>
    </source>
</evidence>
<evidence type="ECO:0000256" key="4">
    <source>
        <dbReference type="ARBA" id="ARBA00022679"/>
    </source>
</evidence>
<dbReference type="InterPro" id="IPR050297">
    <property type="entry name" value="LipidA_mod_glycosyltrf_83"/>
</dbReference>
<feature type="transmembrane region" description="Helical" evidence="8">
    <location>
        <begin position="172"/>
        <end position="194"/>
    </location>
</feature>
<dbReference type="RefSeq" id="WP_143140911.1">
    <property type="nucleotide sequence ID" value="NZ_FOMX01000019.1"/>
</dbReference>
<keyword evidence="5 8" id="KW-0812">Transmembrane</keyword>
<evidence type="ECO:0000256" key="8">
    <source>
        <dbReference type="SAM" id="Phobius"/>
    </source>
</evidence>
<feature type="transmembrane region" description="Helical" evidence="8">
    <location>
        <begin position="371"/>
        <end position="389"/>
    </location>
</feature>
<proteinExistence type="predicted"/>
<feature type="transmembrane region" description="Helical" evidence="8">
    <location>
        <begin position="85"/>
        <end position="107"/>
    </location>
</feature>
<feature type="transmembrane region" description="Helical" evidence="8">
    <location>
        <begin position="119"/>
        <end position="138"/>
    </location>
</feature>
<evidence type="ECO:0000313" key="10">
    <source>
        <dbReference type="Proteomes" id="UP000199400"/>
    </source>
</evidence>
<evidence type="ECO:0000256" key="1">
    <source>
        <dbReference type="ARBA" id="ARBA00004651"/>
    </source>
</evidence>
<dbReference type="EMBL" id="FOMX01000019">
    <property type="protein sequence ID" value="SFE76927.1"/>
    <property type="molecule type" value="Genomic_DNA"/>
</dbReference>
<protein>
    <submittedName>
        <fullName evidence="9">Dolichyl-phosphate-mannose-protein mannosyltransferase</fullName>
    </submittedName>
</protein>
<organism evidence="9 10">
    <name type="scientific">Nannocystis exedens</name>
    <dbReference type="NCBI Taxonomy" id="54"/>
    <lineage>
        <taxon>Bacteria</taxon>
        <taxon>Pseudomonadati</taxon>
        <taxon>Myxococcota</taxon>
        <taxon>Polyangia</taxon>
        <taxon>Nannocystales</taxon>
        <taxon>Nannocystaceae</taxon>
        <taxon>Nannocystis</taxon>
    </lineage>
</organism>
<dbReference type="PANTHER" id="PTHR33908:SF11">
    <property type="entry name" value="MEMBRANE PROTEIN"/>
    <property type="match status" value="1"/>
</dbReference>
<evidence type="ECO:0000313" key="9">
    <source>
        <dbReference type="EMBL" id="SFE76927.1"/>
    </source>
</evidence>
<keyword evidence="6 8" id="KW-1133">Transmembrane helix</keyword>